<keyword evidence="1" id="KW-1133">Transmembrane helix</keyword>
<evidence type="ECO:0000256" key="1">
    <source>
        <dbReference type="SAM" id="Phobius"/>
    </source>
</evidence>
<organism evidence="2 3">
    <name type="scientific">Flavobacterium dankookense</name>
    <dbReference type="NCBI Taxonomy" id="706186"/>
    <lineage>
        <taxon>Bacteria</taxon>
        <taxon>Pseudomonadati</taxon>
        <taxon>Bacteroidota</taxon>
        <taxon>Flavobacteriia</taxon>
        <taxon>Flavobacteriales</taxon>
        <taxon>Flavobacteriaceae</taxon>
        <taxon>Flavobacterium</taxon>
    </lineage>
</organism>
<evidence type="ECO:0000313" key="3">
    <source>
        <dbReference type="Proteomes" id="UP000295260"/>
    </source>
</evidence>
<evidence type="ECO:0000313" key="2">
    <source>
        <dbReference type="EMBL" id="TDP58642.1"/>
    </source>
</evidence>
<sequence>MFKYKSTPVILLILISLFFTFIYFVNKSSNVEVKKNKELMKNNIEFSGIITNINISNNHAFGIMQLKIDKTNKAKFNPIADDKLFPYAINDSIAEIYHFIPLELKKGYKAIIKSNSKIISFYDKDKFLFEWEISIISSETDKKFVKENTIIK</sequence>
<keyword evidence="3" id="KW-1185">Reference proteome</keyword>
<dbReference type="AlphaFoldDB" id="A0A4V3CRZ6"/>
<accession>A0A4V3CRZ6</accession>
<reference evidence="2 3" key="1">
    <citation type="submission" date="2019-03" db="EMBL/GenBank/DDBJ databases">
        <title>Genomic Encyclopedia of Archaeal and Bacterial Type Strains, Phase II (KMG-II): from individual species to whole genera.</title>
        <authorList>
            <person name="Goeker M."/>
        </authorList>
    </citation>
    <scope>NUCLEOTIDE SEQUENCE [LARGE SCALE GENOMIC DNA]</scope>
    <source>
        <strain evidence="2 3">DSM 25687</strain>
    </source>
</reference>
<keyword evidence="1" id="KW-0812">Transmembrane</keyword>
<feature type="transmembrane region" description="Helical" evidence="1">
    <location>
        <begin position="6"/>
        <end position="25"/>
    </location>
</feature>
<gene>
    <name evidence="2" type="ORF">BC748_1867</name>
</gene>
<dbReference type="RefSeq" id="WP_133533141.1">
    <property type="nucleotide sequence ID" value="NZ_SNXR01000014.1"/>
</dbReference>
<name>A0A4V3CRZ6_9FLAO</name>
<dbReference type="EMBL" id="SNXR01000014">
    <property type="protein sequence ID" value="TDP58642.1"/>
    <property type="molecule type" value="Genomic_DNA"/>
</dbReference>
<comment type="caution">
    <text evidence="2">The sequence shown here is derived from an EMBL/GenBank/DDBJ whole genome shotgun (WGS) entry which is preliminary data.</text>
</comment>
<keyword evidence="1" id="KW-0472">Membrane</keyword>
<dbReference type="Proteomes" id="UP000295260">
    <property type="component" value="Unassembled WGS sequence"/>
</dbReference>
<protein>
    <submittedName>
        <fullName evidence="2">Uncharacterized protein</fullName>
    </submittedName>
</protein>
<proteinExistence type="predicted"/>
<dbReference type="OrthoDB" id="1361727at2"/>